<comment type="caution">
    <text evidence="1">The sequence shown here is derived from an EMBL/GenBank/DDBJ whole genome shotgun (WGS) entry which is preliminary data.</text>
</comment>
<protein>
    <submittedName>
        <fullName evidence="1">Uncharacterized protein</fullName>
    </submittedName>
</protein>
<dbReference type="AlphaFoldDB" id="A0A699HMD9"/>
<accession>A0A699HMD9</accession>
<evidence type="ECO:0000313" key="1">
    <source>
        <dbReference type="EMBL" id="GEY35306.1"/>
    </source>
</evidence>
<proteinExistence type="predicted"/>
<organism evidence="1">
    <name type="scientific">Tanacetum cinerariifolium</name>
    <name type="common">Dalmatian daisy</name>
    <name type="synonym">Chrysanthemum cinerariifolium</name>
    <dbReference type="NCBI Taxonomy" id="118510"/>
    <lineage>
        <taxon>Eukaryota</taxon>
        <taxon>Viridiplantae</taxon>
        <taxon>Streptophyta</taxon>
        <taxon>Embryophyta</taxon>
        <taxon>Tracheophyta</taxon>
        <taxon>Spermatophyta</taxon>
        <taxon>Magnoliopsida</taxon>
        <taxon>eudicotyledons</taxon>
        <taxon>Gunneridae</taxon>
        <taxon>Pentapetalae</taxon>
        <taxon>asterids</taxon>
        <taxon>campanulids</taxon>
        <taxon>Asterales</taxon>
        <taxon>Asteraceae</taxon>
        <taxon>Asteroideae</taxon>
        <taxon>Anthemideae</taxon>
        <taxon>Anthemidinae</taxon>
        <taxon>Tanacetum</taxon>
    </lineage>
</organism>
<dbReference type="EMBL" id="BKCJ010171508">
    <property type="protein sequence ID" value="GEY35306.1"/>
    <property type="molecule type" value="Genomic_DNA"/>
</dbReference>
<name>A0A699HMD9_TANCI</name>
<gene>
    <name evidence="1" type="ORF">Tci_407280</name>
</gene>
<sequence>MAGFGSSSGISGRAINELMDLSAESEVPKFMSFVFLKQINEEKAFANMLRDQADNVRSFLEKLYVMIYEMKRVRSLVGNDSLKCPKESQEMENNNLKALTDLVTQTRMLSAGRKAIWISWS</sequence>
<reference evidence="1" key="1">
    <citation type="journal article" date="2019" name="Sci. Rep.">
        <title>Draft genome of Tanacetum cinerariifolium, the natural source of mosquito coil.</title>
        <authorList>
            <person name="Yamashiro T."/>
            <person name="Shiraishi A."/>
            <person name="Satake H."/>
            <person name="Nakayama K."/>
        </authorList>
    </citation>
    <scope>NUCLEOTIDE SEQUENCE</scope>
</reference>